<dbReference type="EMBL" id="JACPUR010000041">
    <property type="protein sequence ID" value="MBI3129670.1"/>
    <property type="molecule type" value="Genomic_DNA"/>
</dbReference>
<evidence type="ECO:0000313" key="2">
    <source>
        <dbReference type="EMBL" id="MBI3129670.1"/>
    </source>
</evidence>
<name>A0A932MPE8_UNCTE</name>
<dbReference type="InterPro" id="IPR003395">
    <property type="entry name" value="RecF/RecN/SMC_N"/>
</dbReference>
<gene>
    <name evidence="2" type="ORF">HYZ11_18840</name>
</gene>
<dbReference type="Pfam" id="PF02463">
    <property type="entry name" value="SMC_N"/>
    <property type="match status" value="1"/>
</dbReference>
<sequence length="838" mass="92715">MALRIRSFSVKGFRAYGATEQTLNLPADIAAIWGPNSKGKTSLAEAFEFLLTGRIARRELMASTQDEFADALRNAHLPPDVGVYVAASVTAADGSPHEIRRVLTSDYGKRQDCTSRLEIDGTVAAESDLENLGITLSQPPLQAPVLAQHTLSYIFSVRPQDRATYFKTLLEITDLDLLRSDIAALAEELTLPDDPLLQKFDTCATIPDFKEILDQLGRTPPDLPTFTARITEVARVLLKAADEEAPEGLDDQLAAIERILADRRNKTFPVRGFEREELTGWNSPAVTIWTCLNTYLDERGKIDDETRRLAALFDEALKLPTISEITEPIDCSLCGAKSTLTPERVQLIRRHVEETRDFKTAETAAKSALLQLSSSATSLATAADDSLPRYLKTTTGTRRKMGFTVARIRELLGDRATGFVDPWLAQIRPLVRAAAALRRGGRATAMLVEQQTADMVTLDPRMLQPAYAKLVTLRARFAAAIDSYSAPADELIAALNEVLDAQADSAGWQDFINIAREPAMLRTVLVERAARVAVAKELDSALKQIDRAKEQVLDDKFSDYSGLIEKWWNWLRPDEPTFFSAVQPRKGAKRTIDFKAGLSANPNRSAPKVRDVIAVFSHSQLHCLGLALFLARAEHDRLGFIVLDDPVLASDEDYRVHFNATVLSELLGLPMQVIVLTQDHDTWKELETRYRHLAISTAQLFVETPGDGSVIENTSDALLAKISRAKSLARGGHPDSRKECGLLLRDAGERFCKEMLVNDRRAKGNGTASITDYNCKVLEWLCPRVDPLLGHDPSHPGKLQAFKDTVNHACHDNTPPSTAAMTQACGEINFLQKEYLPR</sequence>
<dbReference type="Gene3D" id="3.40.50.300">
    <property type="entry name" value="P-loop containing nucleotide triphosphate hydrolases"/>
    <property type="match status" value="2"/>
</dbReference>
<dbReference type="GO" id="GO:0006302">
    <property type="term" value="P:double-strand break repair"/>
    <property type="evidence" value="ECO:0007669"/>
    <property type="project" value="TreeGrafter"/>
</dbReference>
<dbReference type="GO" id="GO:0000731">
    <property type="term" value="P:DNA synthesis involved in DNA repair"/>
    <property type="evidence" value="ECO:0007669"/>
    <property type="project" value="TreeGrafter"/>
</dbReference>
<dbReference type="PANTHER" id="PTHR32182:SF0">
    <property type="entry name" value="DNA REPLICATION AND REPAIR PROTEIN RECF"/>
    <property type="match status" value="1"/>
</dbReference>
<reference evidence="2" key="1">
    <citation type="submission" date="2020-07" db="EMBL/GenBank/DDBJ databases">
        <title>Huge and variable diversity of episymbiotic CPR bacteria and DPANN archaea in groundwater ecosystems.</title>
        <authorList>
            <person name="He C.Y."/>
            <person name="Keren R."/>
            <person name="Whittaker M."/>
            <person name="Farag I.F."/>
            <person name="Doudna J."/>
            <person name="Cate J.H.D."/>
            <person name="Banfield J.F."/>
        </authorList>
    </citation>
    <scope>NUCLEOTIDE SEQUENCE</scope>
    <source>
        <strain evidence="2">NC_groundwater_763_Ag_S-0.2um_68_21</strain>
    </source>
</reference>
<feature type="domain" description="RecF/RecN/SMC N-terminal" evidence="1">
    <location>
        <begin position="5"/>
        <end position="690"/>
    </location>
</feature>
<dbReference type="Proteomes" id="UP000782312">
    <property type="component" value="Unassembled WGS sequence"/>
</dbReference>
<accession>A0A932MPE8</accession>
<dbReference type="PANTHER" id="PTHR32182">
    <property type="entry name" value="DNA REPLICATION AND REPAIR PROTEIN RECF"/>
    <property type="match status" value="1"/>
</dbReference>
<protein>
    <submittedName>
        <fullName evidence="2">AAA family ATPase</fullName>
    </submittedName>
</protein>
<dbReference type="SUPFAM" id="SSF52540">
    <property type="entry name" value="P-loop containing nucleoside triphosphate hydrolases"/>
    <property type="match status" value="1"/>
</dbReference>
<evidence type="ECO:0000313" key="3">
    <source>
        <dbReference type="Proteomes" id="UP000782312"/>
    </source>
</evidence>
<comment type="caution">
    <text evidence="2">The sequence shown here is derived from an EMBL/GenBank/DDBJ whole genome shotgun (WGS) entry which is preliminary data.</text>
</comment>
<evidence type="ECO:0000259" key="1">
    <source>
        <dbReference type="Pfam" id="PF02463"/>
    </source>
</evidence>
<dbReference type="InterPro" id="IPR027417">
    <property type="entry name" value="P-loop_NTPase"/>
</dbReference>
<dbReference type="AlphaFoldDB" id="A0A932MPE8"/>
<proteinExistence type="predicted"/>
<organism evidence="2 3">
    <name type="scientific">Tectimicrobiota bacterium</name>
    <dbReference type="NCBI Taxonomy" id="2528274"/>
    <lineage>
        <taxon>Bacteria</taxon>
        <taxon>Pseudomonadati</taxon>
        <taxon>Nitrospinota/Tectimicrobiota group</taxon>
        <taxon>Candidatus Tectimicrobiota</taxon>
    </lineage>
</organism>